<gene>
    <name evidence="3" type="ORF">Taro_016345</name>
</gene>
<evidence type="ECO:0000259" key="2">
    <source>
        <dbReference type="Pfam" id="PF10075"/>
    </source>
</evidence>
<dbReference type="EMBL" id="NMUH01000722">
    <property type="protein sequence ID" value="MQL83843.1"/>
    <property type="molecule type" value="Genomic_DNA"/>
</dbReference>
<name>A0A843USN3_COLES</name>
<dbReference type="GO" id="GO:0043161">
    <property type="term" value="P:proteasome-mediated ubiquitin-dependent protein catabolic process"/>
    <property type="evidence" value="ECO:0007669"/>
    <property type="project" value="TreeGrafter"/>
</dbReference>
<dbReference type="GO" id="GO:0008541">
    <property type="term" value="C:proteasome regulatory particle, lid subcomplex"/>
    <property type="evidence" value="ECO:0007669"/>
    <property type="project" value="TreeGrafter"/>
</dbReference>
<keyword evidence="1" id="KW-0647">Proteasome</keyword>
<dbReference type="PANTHER" id="PTHR12387">
    <property type="entry name" value="26S PROTEASOME NON-ATPASE REGULATORY SUBUNIT 8"/>
    <property type="match status" value="1"/>
</dbReference>
<dbReference type="GO" id="GO:0005634">
    <property type="term" value="C:nucleus"/>
    <property type="evidence" value="ECO:0007669"/>
    <property type="project" value="TreeGrafter"/>
</dbReference>
<comment type="caution">
    <text evidence="3">The sequence shown here is derived from an EMBL/GenBank/DDBJ whole genome shotgun (WGS) entry which is preliminary data.</text>
</comment>
<protein>
    <recommendedName>
        <fullName evidence="2">CSN8/PSMD8/EIF3K domain-containing protein</fullName>
    </recommendedName>
</protein>
<evidence type="ECO:0000313" key="4">
    <source>
        <dbReference type="Proteomes" id="UP000652761"/>
    </source>
</evidence>
<evidence type="ECO:0000256" key="1">
    <source>
        <dbReference type="ARBA" id="ARBA00022942"/>
    </source>
</evidence>
<organism evidence="3 4">
    <name type="scientific">Colocasia esculenta</name>
    <name type="common">Wild taro</name>
    <name type="synonym">Arum esculentum</name>
    <dbReference type="NCBI Taxonomy" id="4460"/>
    <lineage>
        <taxon>Eukaryota</taxon>
        <taxon>Viridiplantae</taxon>
        <taxon>Streptophyta</taxon>
        <taxon>Embryophyta</taxon>
        <taxon>Tracheophyta</taxon>
        <taxon>Spermatophyta</taxon>
        <taxon>Magnoliopsida</taxon>
        <taxon>Liliopsida</taxon>
        <taxon>Araceae</taxon>
        <taxon>Aroideae</taxon>
        <taxon>Colocasieae</taxon>
        <taxon>Colocasia</taxon>
    </lineage>
</organism>
<dbReference type="Proteomes" id="UP000652761">
    <property type="component" value="Unassembled WGS sequence"/>
</dbReference>
<dbReference type="GO" id="GO:0005829">
    <property type="term" value="C:cytosol"/>
    <property type="evidence" value="ECO:0007669"/>
    <property type="project" value="TreeGrafter"/>
</dbReference>
<feature type="domain" description="CSN8/PSMD8/EIF3K" evidence="2">
    <location>
        <begin position="1"/>
        <end position="69"/>
    </location>
</feature>
<dbReference type="AlphaFoldDB" id="A0A843USN3"/>
<dbReference type="InterPro" id="IPR006746">
    <property type="entry name" value="26S_Psome_Rpn12"/>
</dbReference>
<accession>A0A843USN3</accession>
<dbReference type="PANTHER" id="PTHR12387:SF0">
    <property type="entry name" value="26S PROTEASOME NON-ATPASE REGULATORY SUBUNIT 8"/>
    <property type="match status" value="1"/>
</dbReference>
<evidence type="ECO:0000313" key="3">
    <source>
        <dbReference type="EMBL" id="MQL83843.1"/>
    </source>
</evidence>
<dbReference type="Gene3D" id="1.25.40.990">
    <property type="match status" value="1"/>
</dbReference>
<keyword evidence="4" id="KW-1185">Reference proteome</keyword>
<sequence length="147" mass="16885">MEGAYNRVLSARQVVPLETYLYFMDLLAKTVRDELAGCSEKAYDHLSIAVTKKILMLFTDQELSDYIMEVRKTNVLKRACEAHHCMHAGTACTMEFIFPYRSTQCGRYGTFFVFFQKGKGSAPCKEIPYLQLINQTLSYAREVKRIA</sequence>
<dbReference type="InterPro" id="IPR033464">
    <property type="entry name" value="CSN8_PSD8_EIF3K"/>
</dbReference>
<dbReference type="Pfam" id="PF10075">
    <property type="entry name" value="CSN8_PSD8_EIF3K"/>
    <property type="match status" value="1"/>
</dbReference>
<dbReference type="OrthoDB" id="8775810at2759"/>
<proteinExistence type="predicted"/>
<reference evidence="3" key="1">
    <citation type="submission" date="2017-07" db="EMBL/GenBank/DDBJ databases">
        <title>Taro Niue Genome Assembly and Annotation.</title>
        <authorList>
            <person name="Atibalentja N."/>
            <person name="Keating K."/>
            <person name="Fields C.J."/>
        </authorList>
    </citation>
    <scope>NUCLEOTIDE SEQUENCE</scope>
    <source>
        <strain evidence="3">Niue_2</strain>
        <tissue evidence="3">Leaf</tissue>
    </source>
</reference>